<dbReference type="PANTHER" id="PTHR35385">
    <property type="entry name" value="PROTEIN B, PUTATIVE-RELATED-RELATED"/>
    <property type="match status" value="1"/>
</dbReference>
<organism evidence="1 2">
    <name type="scientific">Psylliodes chrysocephalus</name>
    <dbReference type="NCBI Taxonomy" id="3402493"/>
    <lineage>
        <taxon>Eukaryota</taxon>
        <taxon>Metazoa</taxon>
        <taxon>Ecdysozoa</taxon>
        <taxon>Arthropoda</taxon>
        <taxon>Hexapoda</taxon>
        <taxon>Insecta</taxon>
        <taxon>Pterygota</taxon>
        <taxon>Neoptera</taxon>
        <taxon>Endopterygota</taxon>
        <taxon>Coleoptera</taxon>
        <taxon>Polyphaga</taxon>
        <taxon>Cucujiformia</taxon>
        <taxon>Chrysomeloidea</taxon>
        <taxon>Chrysomelidae</taxon>
        <taxon>Galerucinae</taxon>
        <taxon>Alticini</taxon>
        <taxon>Psylliodes</taxon>
    </lineage>
</organism>
<proteinExistence type="predicted"/>
<evidence type="ECO:0000313" key="1">
    <source>
        <dbReference type="EMBL" id="CAH1101223.1"/>
    </source>
</evidence>
<reference evidence="1" key="1">
    <citation type="submission" date="2022-01" db="EMBL/GenBank/DDBJ databases">
        <authorList>
            <person name="King R."/>
        </authorList>
    </citation>
    <scope>NUCLEOTIDE SEQUENCE</scope>
</reference>
<dbReference type="AlphaFoldDB" id="A0A9P0G613"/>
<keyword evidence="2" id="KW-1185">Reference proteome</keyword>
<dbReference type="OrthoDB" id="6362223at2759"/>
<gene>
    <name evidence="1" type="ORF">PSYICH_LOCUS2968</name>
</gene>
<dbReference type="PANTHER" id="PTHR35385:SF2">
    <property type="entry name" value="PROTEIN B, PUTATIVE-RELATED"/>
    <property type="match status" value="1"/>
</dbReference>
<protein>
    <submittedName>
        <fullName evidence="1">Uncharacterized protein</fullName>
    </submittedName>
</protein>
<name>A0A9P0G613_9CUCU</name>
<sequence>MDIAPLPSLNDEFNSVFPPGWGTTIIGKKIVEGEDKFPNVELHFFINCTNEEEFGKWLMEFENSTSSSYVIACTDVENGAKLKLKRRLRCHHSTRCTKTYNPSLKNKTRNTNCPSKITVKIHVIRKKYRGKKENFQLLQEAPCEVKLILTHNHMTNTADSLRFRKVSKNVREELLSLYKNGHTAGTALEMIKCNIQLTRDDYVTALADRNICPTYKYCYDLYMKEFKENYGPMKFDTEAKMFLENNLTLYNAEKRETITNILEMFMEVAKIEEDEKFLYKVLL</sequence>
<evidence type="ECO:0000313" key="2">
    <source>
        <dbReference type="Proteomes" id="UP001153636"/>
    </source>
</evidence>
<dbReference type="EMBL" id="OV651823">
    <property type="protein sequence ID" value="CAH1101223.1"/>
    <property type="molecule type" value="Genomic_DNA"/>
</dbReference>
<accession>A0A9P0G613</accession>
<dbReference type="Proteomes" id="UP001153636">
    <property type="component" value="Chromosome 11"/>
</dbReference>